<accession>A0A428RUN5</accession>
<dbReference type="EMBL" id="NKCL01000130">
    <property type="protein sequence ID" value="RSL81060.1"/>
    <property type="molecule type" value="Genomic_DNA"/>
</dbReference>
<dbReference type="AlphaFoldDB" id="A0A428RUN5"/>
<evidence type="ECO:0000256" key="1">
    <source>
        <dbReference type="SAM" id="MobiDB-lite"/>
    </source>
</evidence>
<keyword evidence="3" id="KW-1185">Reference proteome</keyword>
<organism evidence="2 3">
    <name type="scientific">Fusarium floridanum</name>
    <dbReference type="NCBI Taxonomy" id="1325733"/>
    <lineage>
        <taxon>Eukaryota</taxon>
        <taxon>Fungi</taxon>
        <taxon>Dikarya</taxon>
        <taxon>Ascomycota</taxon>
        <taxon>Pezizomycotina</taxon>
        <taxon>Sordariomycetes</taxon>
        <taxon>Hypocreomycetidae</taxon>
        <taxon>Hypocreales</taxon>
        <taxon>Nectriaceae</taxon>
        <taxon>Fusarium</taxon>
        <taxon>Fusarium solani species complex</taxon>
    </lineage>
</organism>
<reference evidence="2 3" key="1">
    <citation type="submission" date="2017-06" db="EMBL/GenBank/DDBJ databases">
        <title>Comparative genomic analysis of Ambrosia Fusariam Clade fungi.</title>
        <authorList>
            <person name="Stajich J.E."/>
            <person name="Carrillo J."/>
            <person name="Kijimoto T."/>
            <person name="Eskalen A."/>
            <person name="O'Donnell K."/>
            <person name="Kasson M."/>
        </authorList>
    </citation>
    <scope>NUCLEOTIDE SEQUENCE [LARGE SCALE GENOMIC DNA]</scope>
    <source>
        <strain evidence="2 3">NRRL62606</strain>
    </source>
</reference>
<protein>
    <submittedName>
        <fullName evidence="2">Uncharacterized protein</fullName>
    </submittedName>
</protein>
<evidence type="ECO:0000313" key="2">
    <source>
        <dbReference type="EMBL" id="RSL81060.1"/>
    </source>
</evidence>
<feature type="region of interest" description="Disordered" evidence="1">
    <location>
        <begin position="40"/>
        <end position="60"/>
    </location>
</feature>
<name>A0A428RUN5_9HYPO</name>
<gene>
    <name evidence="2" type="ORF">CEP51_006103</name>
</gene>
<comment type="caution">
    <text evidence="2">The sequence shown here is derived from an EMBL/GenBank/DDBJ whole genome shotgun (WGS) entry which is preliminary data.</text>
</comment>
<dbReference type="Proteomes" id="UP000287972">
    <property type="component" value="Unassembled WGS sequence"/>
</dbReference>
<evidence type="ECO:0000313" key="3">
    <source>
        <dbReference type="Proteomes" id="UP000287972"/>
    </source>
</evidence>
<proteinExistence type="predicted"/>
<sequence length="209" mass="23941">MVSQPIRDGSGKPVMLDQQLFLGDNSVHDDAEMASTALDLPGSQDSERQGQAPRGNPQSPEVETIVSAITTAYANGNIIKKDVQDMLANQLEARWLMIREHDQDWRERSRLRNAPWMSTSEWVTSSEWKTPFDESDNTEIDRLRKVVGERNYLRFRRDEQTLSLSQWLVDPDGCASTCPARADEIDLKRQKLFRDLLSKMIYGLVCIRQ</sequence>